<reference evidence="9" key="1">
    <citation type="journal article" date="2019" name="Int. J. Syst. Evol. Microbiol.">
        <title>The Global Catalogue of Microorganisms (GCM) 10K type strain sequencing project: providing services to taxonomists for standard genome sequencing and annotation.</title>
        <authorList>
            <consortium name="The Broad Institute Genomics Platform"/>
            <consortium name="The Broad Institute Genome Sequencing Center for Infectious Disease"/>
            <person name="Wu L."/>
            <person name="Ma J."/>
        </authorList>
    </citation>
    <scope>NUCLEOTIDE SEQUENCE [LARGE SCALE GENOMIC DNA]</scope>
    <source>
        <strain evidence="9">JCM 19125</strain>
    </source>
</reference>
<evidence type="ECO:0000256" key="4">
    <source>
        <dbReference type="SAM" id="MobiDB-lite"/>
    </source>
</evidence>
<evidence type="ECO:0000313" key="9">
    <source>
        <dbReference type="Proteomes" id="UP001501521"/>
    </source>
</evidence>
<dbReference type="EMBL" id="BAABLV010000020">
    <property type="protein sequence ID" value="GAA4897625.1"/>
    <property type="molecule type" value="Genomic_DNA"/>
</dbReference>
<dbReference type="Gene3D" id="3.30.565.10">
    <property type="entry name" value="Histidine kinase-like ATPase, C-terminal domain"/>
    <property type="match status" value="1"/>
</dbReference>
<evidence type="ECO:0000259" key="7">
    <source>
        <dbReference type="Pfam" id="PF04024"/>
    </source>
</evidence>
<keyword evidence="1" id="KW-0808">Transferase</keyword>
<keyword evidence="3" id="KW-0902">Two-component regulatory system</keyword>
<keyword evidence="2" id="KW-0418">Kinase</keyword>
<organism evidence="8 9">
    <name type="scientific">Tessaracoccus lubricantis</name>
    <dbReference type="NCBI Taxonomy" id="545543"/>
    <lineage>
        <taxon>Bacteria</taxon>
        <taxon>Bacillati</taxon>
        <taxon>Actinomycetota</taxon>
        <taxon>Actinomycetes</taxon>
        <taxon>Propionibacteriales</taxon>
        <taxon>Propionibacteriaceae</taxon>
        <taxon>Tessaracoccus</taxon>
    </lineage>
</organism>
<dbReference type="InterPro" id="IPR007168">
    <property type="entry name" value="Phageshock_PspC_N"/>
</dbReference>
<evidence type="ECO:0000256" key="1">
    <source>
        <dbReference type="ARBA" id="ARBA00022679"/>
    </source>
</evidence>
<keyword evidence="5" id="KW-0472">Membrane</keyword>
<feature type="transmembrane region" description="Helical" evidence="5">
    <location>
        <begin position="101"/>
        <end position="120"/>
    </location>
</feature>
<feature type="region of interest" description="Disordered" evidence="4">
    <location>
        <begin position="396"/>
        <end position="416"/>
    </location>
</feature>
<dbReference type="Pfam" id="PF02518">
    <property type="entry name" value="HATPase_c"/>
    <property type="match status" value="1"/>
</dbReference>
<evidence type="ECO:0000256" key="5">
    <source>
        <dbReference type="SAM" id="Phobius"/>
    </source>
</evidence>
<evidence type="ECO:0000256" key="3">
    <source>
        <dbReference type="ARBA" id="ARBA00023012"/>
    </source>
</evidence>
<dbReference type="SUPFAM" id="SSF55874">
    <property type="entry name" value="ATPase domain of HSP90 chaperone/DNA topoisomerase II/histidine kinase"/>
    <property type="match status" value="1"/>
</dbReference>
<feature type="transmembrane region" description="Helical" evidence="5">
    <location>
        <begin position="45"/>
        <end position="68"/>
    </location>
</feature>
<keyword evidence="8" id="KW-0067">ATP-binding</keyword>
<dbReference type="PANTHER" id="PTHR24421:SF61">
    <property type="entry name" value="OXYGEN SENSOR HISTIDINE KINASE NREB"/>
    <property type="match status" value="1"/>
</dbReference>
<evidence type="ECO:0000313" key="8">
    <source>
        <dbReference type="EMBL" id="GAA4897625.1"/>
    </source>
</evidence>
<sequence length="416" mass="44466">MTQLPVVPSAPTRAPLQRRMESGVIAGVASGLATHLGLNVRMVRAAFVIASLASGLGLLAYGAMWVLLPSGRLEEAAGLQAASRRGMRPALLPEARPDNGVLVAGGFVVVGLLWLFVSGGVVPTTLFWPMVIGGVGIIVIWLQVDERVVAPKRTDQPLWTRITRGGGTMSIVRLVGGLVLVGAGISWTLATQIGLAQLPGVLGASALLLAGLFIVAAPWLYQHRNRVRLADAERHRAEARADMAAHLHDSVLQTLALIQRQADDSATVAQLARRQERELRTWLYGETTRAASLRSALQEMATDVEGRFPVDVELVCVGDATVDDKVQALILATGEAVTNAAKHSGAARIDVYAEVEDGHIEVFIRDRGKGFDPQQLPDGRMGVRESIRARMERYGGNATIRSEPGDGTEVKLEMSG</sequence>
<dbReference type="InterPro" id="IPR050482">
    <property type="entry name" value="Sensor_HK_TwoCompSys"/>
</dbReference>
<proteinExistence type="predicted"/>
<feature type="transmembrane region" description="Helical" evidence="5">
    <location>
        <begin position="202"/>
        <end position="221"/>
    </location>
</feature>
<keyword evidence="9" id="KW-1185">Reference proteome</keyword>
<protein>
    <submittedName>
        <fullName evidence="8">ATP-binding protein</fullName>
    </submittedName>
</protein>
<keyword evidence="8" id="KW-0547">Nucleotide-binding</keyword>
<keyword evidence="5" id="KW-1133">Transmembrane helix</keyword>
<dbReference type="InterPro" id="IPR036890">
    <property type="entry name" value="HATPase_C_sf"/>
</dbReference>
<evidence type="ECO:0000256" key="2">
    <source>
        <dbReference type="ARBA" id="ARBA00022777"/>
    </source>
</evidence>
<feature type="transmembrane region" description="Helical" evidence="5">
    <location>
        <begin position="171"/>
        <end position="190"/>
    </location>
</feature>
<accession>A0ABP9FBH5</accession>
<feature type="domain" description="Phage shock protein PspC N-terminal" evidence="7">
    <location>
        <begin position="15"/>
        <end position="70"/>
    </location>
</feature>
<dbReference type="RefSeq" id="WP_345581133.1">
    <property type="nucleotide sequence ID" value="NZ_BAABLV010000020.1"/>
</dbReference>
<evidence type="ECO:0000259" key="6">
    <source>
        <dbReference type="Pfam" id="PF02518"/>
    </source>
</evidence>
<keyword evidence="5" id="KW-0812">Transmembrane</keyword>
<feature type="domain" description="Histidine kinase/HSP90-like ATPase" evidence="6">
    <location>
        <begin position="328"/>
        <end position="413"/>
    </location>
</feature>
<gene>
    <name evidence="8" type="ORF">GCM10025789_14420</name>
</gene>
<feature type="transmembrane region" description="Helical" evidence="5">
    <location>
        <begin position="126"/>
        <end position="144"/>
    </location>
</feature>
<dbReference type="InterPro" id="IPR003594">
    <property type="entry name" value="HATPase_dom"/>
</dbReference>
<dbReference type="CDD" id="cd16917">
    <property type="entry name" value="HATPase_UhpB-NarQ-NarX-like"/>
    <property type="match status" value="1"/>
</dbReference>
<dbReference type="Proteomes" id="UP001501521">
    <property type="component" value="Unassembled WGS sequence"/>
</dbReference>
<dbReference type="Pfam" id="PF04024">
    <property type="entry name" value="PspC"/>
    <property type="match status" value="1"/>
</dbReference>
<comment type="caution">
    <text evidence="8">The sequence shown here is derived from an EMBL/GenBank/DDBJ whole genome shotgun (WGS) entry which is preliminary data.</text>
</comment>
<name>A0ABP9FBH5_9ACTN</name>
<dbReference type="GO" id="GO:0005524">
    <property type="term" value="F:ATP binding"/>
    <property type="evidence" value="ECO:0007669"/>
    <property type="project" value="UniProtKB-KW"/>
</dbReference>
<dbReference type="PANTHER" id="PTHR24421">
    <property type="entry name" value="NITRATE/NITRITE SENSOR PROTEIN NARX-RELATED"/>
    <property type="match status" value="1"/>
</dbReference>